<name>A0ABD1YUK9_9MARC</name>
<organism evidence="1 2">
    <name type="scientific">Riccia fluitans</name>
    <dbReference type="NCBI Taxonomy" id="41844"/>
    <lineage>
        <taxon>Eukaryota</taxon>
        <taxon>Viridiplantae</taxon>
        <taxon>Streptophyta</taxon>
        <taxon>Embryophyta</taxon>
        <taxon>Marchantiophyta</taxon>
        <taxon>Marchantiopsida</taxon>
        <taxon>Marchantiidae</taxon>
        <taxon>Marchantiales</taxon>
        <taxon>Ricciaceae</taxon>
        <taxon>Riccia</taxon>
    </lineage>
</organism>
<dbReference type="AlphaFoldDB" id="A0ABD1YUK9"/>
<dbReference type="EMBL" id="JBHFFA010000003">
    <property type="protein sequence ID" value="KAL2634443.1"/>
    <property type="molecule type" value="Genomic_DNA"/>
</dbReference>
<dbReference type="Proteomes" id="UP001605036">
    <property type="component" value="Unassembled WGS sequence"/>
</dbReference>
<gene>
    <name evidence="1" type="ORF">R1flu_005922</name>
</gene>
<evidence type="ECO:0000313" key="1">
    <source>
        <dbReference type="EMBL" id="KAL2634443.1"/>
    </source>
</evidence>
<protein>
    <submittedName>
        <fullName evidence="1">Uncharacterized protein</fullName>
    </submittedName>
</protein>
<reference evidence="1 2" key="1">
    <citation type="submission" date="2024-09" db="EMBL/GenBank/DDBJ databases">
        <title>Chromosome-scale assembly of Riccia fluitans.</title>
        <authorList>
            <person name="Paukszto L."/>
            <person name="Sawicki J."/>
            <person name="Karawczyk K."/>
            <person name="Piernik-Szablinska J."/>
            <person name="Szczecinska M."/>
            <person name="Mazdziarz M."/>
        </authorList>
    </citation>
    <scope>NUCLEOTIDE SEQUENCE [LARGE SCALE GENOMIC DNA]</scope>
    <source>
        <strain evidence="1">Rf_01</strain>
        <tissue evidence="1">Aerial parts of the thallus</tissue>
    </source>
</reference>
<keyword evidence="2" id="KW-1185">Reference proteome</keyword>
<evidence type="ECO:0000313" key="2">
    <source>
        <dbReference type="Proteomes" id="UP001605036"/>
    </source>
</evidence>
<sequence>MPIWNILRKALVEIEAVVGRFNLDQFATWLENRNALLSWIQQAESSTSHAAFTEFIQQEVITCEFCAPTDAGTVTITPNSSTAAVGSIVDQSNQYQQLTSACAVGEFNASHEGEVNASHPPFPEFSSRSTQCIYTGDSEFQTSSLLENSHSDANFERLSPPIRISGFFPLPIQDTRNLQFPEQFSLINRRSSLPPDAISRLMHIVESSVINSSCTQVIDRVTKQNSFDATSFFGTVERNFANRFQSC</sequence>
<proteinExistence type="predicted"/>
<accession>A0ABD1YUK9</accession>
<comment type="caution">
    <text evidence="1">The sequence shown here is derived from an EMBL/GenBank/DDBJ whole genome shotgun (WGS) entry which is preliminary data.</text>
</comment>